<dbReference type="KEGG" id="hro:HELRODRAFT_177331"/>
<dbReference type="AlphaFoldDB" id="T1FBI4"/>
<dbReference type="InParanoid" id="T1FBI4"/>
<organism evidence="3 4">
    <name type="scientific">Helobdella robusta</name>
    <name type="common">Californian leech</name>
    <dbReference type="NCBI Taxonomy" id="6412"/>
    <lineage>
        <taxon>Eukaryota</taxon>
        <taxon>Metazoa</taxon>
        <taxon>Spiralia</taxon>
        <taxon>Lophotrochozoa</taxon>
        <taxon>Annelida</taxon>
        <taxon>Clitellata</taxon>
        <taxon>Hirudinea</taxon>
        <taxon>Rhynchobdellida</taxon>
        <taxon>Glossiphoniidae</taxon>
        <taxon>Helobdella</taxon>
    </lineage>
</organism>
<dbReference type="InterPro" id="IPR016187">
    <property type="entry name" value="CTDL_fold"/>
</dbReference>
<name>T1FBI4_HELRO</name>
<sequence>MRPFKGKIVLNAALTANSQAMSDMHTEECNLNENYCIFAVNVESQHVENVRAANNYCFKNEKGSFLLEVYDEKLQQAVNEYLMRTEIHQDLFVMNAIFQQMQQWTSIFSDRSPAQFRVAAGFQVSDMKNENFLQLTKHGYLWTFESTAASARNQIMCMFPKSFNECDNVRDGLIIRNKRNGGNIRENFSIYNENFLKLNSSYMKKNINITKVNLIRKKLGILSKFKTLFINIGKVKTLGTVLLNNLESHFQNQTNDSEIIEQKLGKKLPNILDDATADERLFELNRTIHTFLLALNLDLNDINSFSSNHDWHKVSHIATQQFKFDLQKLNDENLFKLRLTRADKFKLILLVEDYLRERTSNSSESSVKVYIHKFDNECLIIYEKARNWFDSQNFCHGMNGALFAFVESNHFEILNNSELTRSHIDVNAWTGTTKHVWSWLRKNTTMIWTNFDSEQSKENTFLYFERNKTWKTSDKWLMNSKNVTILCLIEKTKDYGPASTKKEGFICFQITFSPENKKSKFSHKRYSGVVSATSGLDNRPNGYTDSDFRNFIQISLICPFEIDH</sequence>
<dbReference type="InterPro" id="IPR001304">
    <property type="entry name" value="C-type_lectin-like"/>
</dbReference>
<dbReference type="EnsemblMetazoa" id="HelroT177331">
    <property type="protein sequence ID" value="HelroP177331"/>
    <property type="gene ID" value="HelroG177331"/>
</dbReference>
<dbReference type="EMBL" id="KB097222">
    <property type="protein sequence ID" value="ESN98094.1"/>
    <property type="molecule type" value="Genomic_DNA"/>
</dbReference>
<dbReference type="CTD" id="20206183"/>
<reference evidence="2 4" key="2">
    <citation type="journal article" date="2013" name="Nature">
        <title>Insights into bilaterian evolution from three spiralian genomes.</title>
        <authorList>
            <person name="Simakov O."/>
            <person name="Marletaz F."/>
            <person name="Cho S.J."/>
            <person name="Edsinger-Gonzales E."/>
            <person name="Havlak P."/>
            <person name="Hellsten U."/>
            <person name="Kuo D.H."/>
            <person name="Larsson T."/>
            <person name="Lv J."/>
            <person name="Arendt D."/>
            <person name="Savage R."/>
            <person name="Osoegawa K."/>
            <person name="de Jong P."/>
            <person name="Grimwood J."/>
            <person name="Chapman J.A."/>
            <person name="Shapiro H."/>
            <person name="Aerts A."/>
            <person name="Otillar R.P."/>
            <person name="Terry A.Y."/>
            <person name="Boore J.L."/>
            <person name="Grigoriev I.V."/>
            <person name="Lindberg D.R."/>
            <person name="Seaver E.C."/>
            <person name="Weisblat D.A."/>
            <person name="Putnam N.H."/>
            <person name="Rokhsar D.S."/>
        </authorList>
    </citation>
    <scope>NUCLEOTIDE SEQUENCE</scope>
</reference>
<reference evidence="3" key="3">
    <citation type="submission" date="2015-06" db="UniProtKB">
        <authorList>
            <consortium name="EnsemblMetazoa"/>
        </authorList>
    </citation>
    <scope>IDENTIFICATION</scope>
</reference>
<gene>
    <name evidence="3" type="primary">20206183</name>
    <name evidence="2" type="ORF">HELRODRAFT_177331</name>
</gene>
<dbReference type="Gene3D" id="3.10.100.10">
    <property type="entry name" value="Mannose-Binding Protein A, subunit A"/>
    <property type="match status" value="1"/>
</dbReference>
<dbReference type="GeneID" id="20206183"/>
<keyword evidence="4" id="KW-1185">Reference proteome</keyword>
<evidence type="ECO:0000313" key="3">
    <source>
        <dbReference type="EnsemblMetazoa" id="HelroP177331"/>
    </source>
</evidence>
<proteinExistence type="predicted"/>
<dbReference type="SUPFAM" id="SSF56436">
    <property type="entry name" value="C-type lectin-like"/>
    <property type="match status" value="1"/>
</dbReference>
<protein>
    <recommendedName>
        <fullName evidence="1">C-type lectin domain-containing protein</fullName>
    </recommendedName>
</protein>
<accession>T1FBI4</accession>
<evidence type="ECO:0000313" key="2">
    <source>
        <dbReference type="EMBL" id="ESN98094.1"/>
    </source>
</evidence>
<reference evidence="4" key="1">
    <citation type="submission" date="2012-12" db="EMBL/GenBank/DDBJ databases">
        <authorList>
            <person name="Hellsten U."/>
            <person name="Grimwood J."/>
            <person name="Chapman J.A."/>
            <person name="Shapiro H."/>
            <person name="Aerts A."/>
            <person name="Otillar R.P."/>
            <person name="Terry A.Y."/>
            <person name="Boore J.L."/>
            <person name="Simakov O."/>
            <person name="Marletaz F."/>
            <person name="Cho S.-J."/>
            <person name="Edsinger-Gonzales E."/>
            <person name="Havlak P."/>
            <person name="Kuo D.-H."/>
            <person name="Larsson T."/>
            <person name="Lv J."/>
            <person name="Arendt D."/>
            <person name="Savage R."/>
            <person name="Osoegawa K."/>
            <person name="de Jong P."/>
            <person name="Lindberg D.R."/>
            <person name="Seaver E.C."/>
            <person name="Weisblat D.A."/>
            <person name="Putnam N.H."/>
            <person name="Grigoriev I.V."/>
            <person name="Rokhsar D.S."/>
        </authorList>
    </citation>
    <scope>NUCLEOTIDE SEQUENCE</scope>
</reference>
<evidence type="ECO:0000259" key="1">
    <source>
        <dbReference type="PROSITE" id="PS50041"/>
    </source>
</evidence>
<dbReference type="CDD" id="cd00037">
    <property type="entry name" value="CLECT"/>
    <property type="match status" value="1"/>
</dbReference>
<dbReference type="EMBL" id="AMQM01006016">
    <property type="status" value="NOT_ANNOTATED_CDS"/>
    <property type="molecule type" value="Genomic_DNA"/>
</dbReference>
<dbReference type="InterPro" id="IPR016186">
    <property type="entry name" value="C-type_lectin-like/link_sf"/>
</dbReference>
<feature type="domain" description="C-type lectin" evidence="1">
    <location>
        <begin position="374"/>
        <end position="471"/>
    </location>
</feature>
<evidence type="ECO:0000313" key="4">
    <source>
        <dbReference type="Proteomes" id="UP000015101"/>
    </source>
</evidence>
<dbReference type="RefSeq" id="XP_009023787.1">
    <property type="nucleotide sequence ID" value="XM_009025539.1"/>
</dbReference>
<dbReference type="HOGENOM" id="CLU_483388_0_0_1"/>
<dbReference type="PROSITE" id="PS50041">
    <property type="entry name" value="C_TYPE_LECTIN_2"/>
    <property type="match status" value="1"/>
</dbReference>
<dbReference type="Proteomes" id="UP000015101">
    <property type="component" value="Unassembled WGS sequence"/>
</dbReference>